<name>A0ABZ3EWV9_9FIRM</name>
<dbReference type="EMBL" id="CP146256">
    <property type="protein sequence ID" value="XAH74739.1"/>
    <property type="molecule type" value="Genomic_DNA"/>
</dbReference>
<dbReference type="RefSeq" id="WP_342758323.1">
    <property type="nucleotide sequence ID" value="NZ_CP146256.1"/>
</dbReference>
<evidence type="ECO:0000313" key="2">
    <source>
        <dbReference type="Proteomes" id="UP001451571"/>
    </source>
</evidence>
<gene>
    <name evidence="1" type="ORF">V6984_02945</name>
</gene>
<accession>A0ABZ3EWV9</accession>
<reference evidence="1 2" key="1">
    <citation type="submission" date="2024-02" db="EMBL/GenBank/DDBJ databases">
        <title>Bacterial strain from lacustrine sediment.</title>
        <authorList>
            <person name="Petit C."/>
            <person name="Fadhlaoui K."/>
        </authorList>
    </citation>
    <scope>NUCLEOTIDE SEQUENCE [LARGE SCALE GENOMIC DNA]</scope>
    <source>
        <strain evidence="1 2">IPX-CK</strain>
    </source>
</reference>
<protein>
    <submittedName>
        <fullName evidence="1">Uncharacterized protein</fullName>
    </submittedName>
</protein>
<sequence length="51" mass="5961">MEKKVLYDLLDKASADSKKSLNKEEQKKYRSILFEALKEEGINDENGKRQT</sequence>
<dbReference type="Proteomes" id="UP001451571">
    <property type="component" value="Chromosome"/>
</dbReference>
<organism evidence="1 2">
    <name type="scientific">Kineothrix sedimenti</name>
    <dbReference type="NCBI Taxonomy" id="3123317"/>
    <lineage>
        <taxon>Bacteria</taxon>
        <taxon>Bacillati</taxon>
        <taxon>Bacillota</taxon>
        <taxon>Clostridia</taxon>
        <taxon>Lachnospirales</taxon>
        <taxon>Lachnospiraceae</taxon>
        <taxon>Kineothrix</taxon>
    </lineage>
</organism>
<evidence type="ECO:0000313" key="1">
    <source>
        <dbReference type="EMBL" id="XAH74739.1"/>
    </source>
</evidence>
<proteinExistence type="predicted"/>
<keyword evidence="2" id="KW-1185">Reference proteome</keyword>